<evidence type="ECO:0000256" key="1">
    <source>
        <dbReference type="ARBA" id="ARBA00001206"/>
    </source>
</evidence>
<evidence type="ECO:0000256" key="15">
    <source>
        <dbReference type="ARBA" id="ARBA00040883"/>
    </source>
</evidence>
<dbReference type="RefSeq" id="WP_024071808.1">
    <property type="nucleotide sequence ID" value="NC_023063.1"/>
</dbReference>
<evidence type="ECO:0000256" key="11">
    <source>
        <dbReference type="ARBA" id="ARBA00022840"/>
    </source>
</evidence>
<name>V9R838_9RICK</name>
<protein>
    <recommendedName>
        <fullName evidence="15 16">Type III pantothenate kinase</fullName>
        <ecNumber evidence="6 16">2.7.1.33</ecNumber>
    </recommendedName>
    <alternativeName>
        <fullName evidence="16">PanK-III</fullName>
    </alternativeName>
    <alternativeName>
        <fullName evidence="16">Pantothenic acid kinase</fullName>
    </alternativeName>
</protein>
<evidence type="ECO:0000256" key="7">
    <source>
        <dbReference type="ARBA" id="ARBA00022490"/>
    </source>
</evidence>
<dbReference type="UniPathway" id="UPA00241">
    <property type="reaction ID" value="UER00352"/>
</dbReference>
<dbReference type="Gene3D" id="3.30.420.40">
    <property type="match status" value="2"/>
</dbReference>
<keyword evidence="9 16" id="KW-0547">Nucleotide-binding</keyword>
<dbReference type="PANTHER" id="PTHR34265">
    <property type="entry name" value="TYPE III PANTOTHENATE KINASE"/>
    <property type="match status" value="1"/>
</dbReference>
<dbReference type="Pfam" id="PF03309">
    <property type="entry name" value="Pan_kinase"/>
    <property type="match status" value="1"/>
</dbReference>
<comment type="pathway">
    <text evidence="4 16">Cofactor biosynthesis; coenzyme A biosynthesis; CoA from (R)-pantothenate: step 1/5.</text>
</comment>
<evidence type="ECO:0000256" key="16">
    <source>
        <dbReference type="HAMAP-Rule" id="MF_01274"/>
    </source>
</evidence>
<evidence type="ECO:0000256" key="4">
    <source>
        <dbReference type="ARBA" id="ARBA00005225"/>
    </source>
</evidence>
<evidence type="ECO:0000256" key="13">
    <source>
        <dbReference type="ARBA" id="ARBA00022993"/>
    </source>
</evidence>
<evidence type="ECO:0000256" key="14">
    <source>
        <dbReference type="ARBA" id="ARBA00038036"/>
    </source>
</evidence>
<feature type="binding site" evidence="16">
    <location>
        <begin position="6"/>
        <end position="13"/>
    </location>
    <ligand>
        <name>ATP</name>
        <dbReference type="ChEBI" id="CHEBI:30616"/>
    </ligand>
</feature>
<dbReference type="EC" id="2.7.1.33" evidence="6 16"/>
<keyword evidence="18" id="KW-1185">Reference proteome</keyword>
<dbReference type="EMBL" id="CP006917">
    <property type="protein sequence ID" value="AHC39009.1"/>
    <property type="molecule type" value="Genomic_DNA"/>
</dbReference>
<dbReference type="InterPro" id="IPR043129">
    <property type="entry name" value="ATPase_NBD"/>
</dbReference>
<comment type="cofactor">
    <cofactor evidence="2">
        <name>K(+)</name>
        <dbReference type="ChEBI" id="CHEBI:29103"/>
    </cofactor>
</comment>
<dbReference type="HAMAP" id="MF_01274">
    <property type="entry name" value="Pantothen_kinase_3"/>
    <property type="match status" value="1"/>
</dbReference>
<evidence type="ECO:0000313" key="18">
    <source>
        <dbReference type="Proteomes" id="UP000018689"/>
    </source>
</evidence>
<dbReference type="GO" id="GO:0015937">
    <property type="term" value="P:coenzyme A biosynthetic process"/>
    <property type="evidence" value="ECO:0007669"/>
    <property type="project" value="UniProtKB-UniRule"/>
</dbReference>
<keyword evidence="11 16" id="KW-0067">ATP-binding</keyword>
<comment type="similarity">
    <text evidence="14 16">Belongs to the type III pantothenate kinase family.</text>
</comment>
<dbReference type="OrthoDB" id="9804707at2"/>
<reference evidence="17 18" key="1">
    <citation type="journal article" date="2014" name="Genome Announc.">
        <title>Complete Genome Sequence of Ehrlichia muris Strain AS145T, a Model Monocytotropic Ehrlichia Strain.</title>
        <authorList>
            <person name="Thirumalapura N.R."/>
            <person name="Qin X."/>
            <person name="Kuriakose J.A."/>
            <person name="Walker D.H."/>
        </authorList>
    </citation>
    <scope>NUCLEOTIDE SEQUENCE [LARGE SCALE GENOMIC DNA]</scope>
    <source>
        <strain evidence="18">AS154</strain>
    </source>
</reference>
<dbReference type="NCBIfam" id="NF009848">
    <property type="entry name" value="PRK13318.1-6"/>
    <property type="match status" value="1"/>
</dbReference>
<comment type="catalytic activity">
    <reaction evidence="1 16">
        <text>(R)-pantothenate + ATP = (R)-4'-phosphopantothenate + ADP + H(+)</text>
        <dbReference type="Rhea" id="RHEA:16373"/>
        <dbReference type="ChEBI" id="CHEBI:10986"/>
        <dbReference type="ChEBI" id="CHEBI:15378"/>
        <dbReference type="ChEBI" id="CHEBI:29032"/>
        <dbReference type="ChEBI" id="CHEBI:30616"/>
        <dbReference type="ChEBI" id="CHEBI:456216"/>
        <dbReference type="EC" id="2.7.1.33"/>
    </reaction>
</comment>
<dbReference type="NCBIfam" id="TIGR00671">
    <property type="entry name" value="baf"/>
    <property type="match status" value="1"/>
</dbReference>
<dbReference type="KEGG" id="emr:EMUR_00870"/>
<evidence type="ECO:0000256" key="6">
    <source>
        <dbReference type="ARBA" id="ARBA00012102"/>
    </source>
</evidence>
<keyword evidence="8 16" id="KW-0808">Transferase</keyword>
<dbReference type="HOGENOM" id="CLU_066627_1_0_5"/>
<evidence type="ECO:0000256" key="9">
    <source>
        <dbReference type="ARBA" id="ARBA00022741"/>
    </source>
</evidence>
<dbReference type="InterPro" id="IPR004619">
    <property type="entry name" value="Type_III_PanK"/>
</dbReference>
<evidence type="ECO:0000256" key="5">
    <source>
        <dbReference type="ARBA" id="ARBA00011738"/>
    </source>
</evidence>
<evidence type="ECO:0000256" key="8">
    <source>
        <dbReference type="ARBA" id="ARBA00022679"/>
    </source>
</evidence>
<gene>
    <name evidence="16" type="primary">coaX</name>
    <name evidence="17" type="ORF">EMUR_00870</name>
</gene>
<dbReference type="GO" id="GO:0005524">
    <property type="term" value="F:ATP binding"/>
    <property type="evidence" value="ECO:0007669"/>
    <property type="project" value="UniProtKB-UniRule"/>
</dbReference>
<feature type="binding site" evidence="16">
    <location>
        <begin position="108"/>
        <end position="111"/>
    </location>
    <ligand>
        <name>substrate</name>
    </ligand>
</feature>
<comment type="cofactor">
    <cofactor evidence="16">
        <name>NH4(+)</name>
        <dbReference type="ChEBI" id="CHEBI:28938"/>
    </cofactor>
    <cofactor evidence="16">
        <name>K(+)</name>
        <dbReference type="ChEBI" id="CHEBI:29103"/>
    </cofactor>
    <text evidence="16">A monovalent cation. Ammonium or potassium.</text>
</comment>
<dbReference type="SUPFAM" id="SSF53067">
    <property type="entry name" value="Actin-like ATPase domain"/>
    <property type="match status" value="2"/>
</dbReference>
<organism evidence="17 18">
    <name type="scientific">Ehrlichia muris AS145</name>
    <dbReference type="NCBI Taxonomy" id="1423892"/>
    <lineage>
        <taxon>Bacteria</taxon>
        <taxon>Pseudomonadati</taxon>
        <taxon>Pseudomonadota</taxon>
        <taxon>Alphaproteobacteria</taxon>
        <taxon>Rickettsiales</taxon>
        <taxon>Anaplasmataceae</taxon>
        <taxon>Ehrlichia</taxon>
    </lineage>
</organism>
<evidence type="ECO:0000313" key="17">
    <source>
        <dbReference type="EMBL" id="AHC39009.1"/>
    </source>
</evidence>
<dbReference type="AlphaFoldDB" id="V9R838"/>
<comment type="subcellular location">
    <subcellularLocation>
        <location evidence="3 16">Cytoplasm</location>
    </subcellularLocation>
</comment>
<evidence type="ECO:0000256" key="12">
    <source>
        <dbReference type="ARBA" id="ARBA00022958"/>
    </source>
</evidence>
<dbReference type="Proteomes" id="UP000018689">
    <property type="component" value="Chromosome"/>
</dbReference>
<comment type="function">
    <text evidence="16">Catalyzes the phosphorylation of pantothenate (Pan), the first step in CoA biosynthesis.</text>
</comment>
<sequence>MFITIDVGNTNIKFAICVNNRIVKTITISSQPRRTADEYFIYLNATINQLNINSQNINNIIISSVVPSITTPIIELSKNYFNTDPIILDNHHADLFNIKINLQNKALGSDRLADIIAASNLYPNQDLLIIGMGTATVFNLLNSDKCIYGQVVAPGAHILAKSMRQYTALLPEVLVSKQDKVIQNNIYHAMESGIYWGYISMINGMIEKITDEEGKGLHVVATGGNSHLFFEHKTAINNIEVDLTTRGLIQLHNILDNKQ</sequence>
<dbReference type="GO" id="GO:0004594">
    <property type="term" value="F:pantothenate kinase activity"/>
    <property type="evidence" value="ECO:0007669"/>
    <property type="project" value="UniProtKB-UniRule"/>
</dbReference>
<feature type="active site" description="Proton acceptor" evidence="16">
    <location>
        <position position="110"/>
    </location>
</feature>
<evidence type="ECO:0000256" key="3">
    <source>
        <dbReference type="ARBA" id="ARBA00004496"/>
    </source>
</evidence>
<evidence type="ECO:0000256" key="2">
    <source>
        <dbReference type="ARBA" id="ARBA00001958"/>
    </source>
</evidence>
<keyword evidence="7 16" id="KW-0963">Cytoplasm</keyword>
<accession>V9R838</accession>
<dbReference type="PANTHER" id="PTHR34265:SF1">
    <property type="entry name" value="TYPE III PANTOTHENATE KINASE"/>
    <property type="match status" value="1"/>
</dbReference>
<keyword evidence="13 16" id="KW-0173">Coenzyme A biosynthesis</keyword>
<comment type="subunit">
    <text evidence="5 16">Homodimer.</text>
</comment>
<dbReference type="CDD" id="cd24015">
    <property type="entry name" value="ASKHA_NBD_PanK-III"/>
    <property type="match status" value="1"/>
</dbReference>
<proteinExistence type="inferred from homology"/>
<comment type="caution">
    <text evidence="16">Lacks conserved residue(s) required for the propagation of feature annotation.</text>
</comment>
<feature type="binding site" evidence="16">
    <location>
        <position position="134"/>
    </location>
    <ligand>
        <name>ATP</name>
        <dbReference type="ChEBI" id="CHEBI:30616"/>
    </ligand>
</feature>
<keyword evidence="12 16" id="KW-0630">Potassium</keyword>
<keyword evidence="10 16" id="KW-0418">Kinase</keyword>
<dbReference type="STRING" id="1423892.EMUR_00870"/>
<evidence type="ECO:0000256" key="10">
    <source>
        <dbReference type="ARBA" id="ARBA00022777"/>
    </source>
</evidence>
<dbReference type="GO" id="GO:0005737">
    <property type="term" value="C:cytoplasm"/>
    <property type="evidence" value="ECO:0007669"/>
    <property type="project" value="UniProtKB-SubCell"/>
</dbReference>
<dbReference type="PATRIC" id="fig|1423892.3.peg.176"/>